<dbReference type="EMBL" id="VSRL01000440">
    <property type="protein sequence ID" value="NKE63852.1"/>
    <property type="molecule type" value="Genomic_DNA"/>
</dbReference>
<dbReference type="RefSeq" id="WP_223165903.1">
    <property type="nucleotide sequence ID" value="NZ_VSRL01000440.1"/>
</dbReference>
<evidence type="ECO:0000256" key="2">
    <source>
        <dbReference type="SAM" id="Phobius"/>
    </source>
</evidence>
<protein>
    <recommendedName>
        <fullName evidence="5">TIGR04222 domain-containing membrane protein</fullName>
    </recommendedName>
</protein>
<dbReference type="Proteomes" id="UP001515943">
    <property type="component" value="Unassembled WGS sequence"/>
</dbReference>
<feature type="transmembrane region" description="Helical" evidence="2">
    <location>
        <begin position="24"/>
        <end position="45"/>
    </location>
</feature>
<gene>
    <name evidence="3" type="ORF">FXN61_46990</name>
</gene>
<keyword evidence="2" id="KW-0472">Membrane</keyword>
<feature type="compositionally biased region" description="Gly residues" evidence="1">
    <location>
        <begin position="166"/>
        <end position="182"/>
    </location>
</feature>
<evidence type="ECO:0008006" key="5">
    <source>
        <dbReference type="Google" id="ProtNLM"/>
    </source>
</evidence>
<keyword evidence="4" id="KW-1185">Reference proteome</keyword>
<name>A0ABX1FYV1_9PSEU</name>
<feature type="region of interest" description="Disordered" evidence="1">
    <location>
        <begin position="160"/>
        <end position="182"/>
    </location>
</feature>
<organism evidence="3 4">
    <name type="scientific">Lentzea indica</name>
    <dbReference type="NCBI Taxonomy" id="2604800"/>
    <lineage>
        <taxon>Bacteria</taxon>
        <taxon>Bacillati</taxon>
        <taxon>Actinomycetota</taxon>
        <taxon>Actinomycetes</taxon>
        <taxon>Pseudonocardiales</taxon>
        <taxon>Pseudonocardiaceae</taxon>
        <taxon>Lentzea</taxon>
    </lineage>
</organism>
<sequence>AAGLRSHLADRGLLRRRRSWRPRLYPWLFTLGIGLVLAGFVGLVWPELLGLVTEAVPRIAEVPRWAFFAGGALLIVWATVLSARDPGRLRTRAGYRLANRSVRRVSPQDPMGAVAALGLRGRIGRLAVAGMFGLTPLMLGMMPARDTSSGSSCGSGCSSSGCSSSDGGGSGCGGGCGGGGGD</sequence>
<comment type="caution">
    <text evidence="3">The sequence shown here is derived from an EMBL/GenBank/DDBJ whole genome shotgun (WGS) entry which is preliminary data.</text>
</comment>
<evidence type="ECO:0000256" key="1">
    <source>
        <dbReference type="SAM" id="MobiDB-lite"/>
    </source>
</evidence>
<feature type="transmembrane region" description="Helical" evidence="2">
    <location>
        <begin position="65"/>
        <end position="83"/>
    </location>
</feature>
<evidence type="ECO:0000313" key="4">
    <source>
        <dbReference type="Proteomes" id="UP001515943"/>
    </source>
</evidence>
<accession>A0ABX1FYV1</accession>
<keyword evidence="2" id="KW-1133">Transmembrane helix</keyword>
<proteinExistence type="predicted"/>
<evidence type="ECO:0000313" key="3">
    <source>
        <dbReference type="EMBL" id="NKE63852.1"/>
    </source>
</evidence>
<reference evidence="3 4" key="1">
    <citation type="submission" date="2019-08" db="EMBL/GenBank/DDBJ databases">
        <title>Lentzea from Indian Himalayas.</title>
        <authorList>
            <person name="Mandal S."/>
            <person name="Mallick Gupta A."/>
            <person name="Maiti P.K."/>
            <person name="Sarkar J."/>
            <person name="Mandal S."/>
        </authorList>
    </citation>
    <scope>NUCLEOTIDE SEQUENCE [LARGE SCALE GENOMIC DNA]</scope>
    <source>
        <strain evidence="3 4">PSKA42</strain>
    </source>
</reference>
<feature type="non-terminal residue" evidence="3">
    <location>
        <position position="1"/>
    </location>
</feature>
<keyword evidence="2" id="KW-0812">Transmembrane</keyword>